<proteinExistence type="inferred from homology"/>
<dbReference type="InterPro" id="IPR043129">
    <property type="entry name" value="ATPase_NBD"/>
</dbReference>
<reference evidence="2 3" key="1">
    <citation type="journal article" date="2022" name="Allergy">
        <title>Genome assembly and annotation of Periplaneta americana reveal a comprehensive cockroach allergen profile.</title>
        <authorList>
            <person name="Wang L."/>
            <person name="Xiong Q."/>
            <person name="Saelim N."/>
            <person name="Wang L."/>
            <person name="Nong W."/>
            <person name="Wan A.T."/>
            <person name="Shi M."/>
            <person name="Liu X."/>
            <person name="Cao Q."/>
            <person name="Hui J.H.L."/>
            <person name="Sookrung N."/>
            <person name="Leung T.F."/>
            <person name="Tungtrongchitr A."/>
            <person name="Tsui S.K.W."/>
        </authorList>
    </citation>
    <scope>NUCLEOTIDE SEQUENCE [LARGE SCALE GENOMIC DNA]</scope>
    <source>
        <strain evidence="2">PWHHKU_190912</strain>
    </source>
</reference>
<evidence type="ECO:0000313" key="3">
    <source>
        <dbReference type="Proteomes" id="UP001148838"/>
    </source>
</evidence>
<sequence length="568" mass="64746">MLKANCLCRKQKWTQLEASCKFEFPNWQALRLDYKAACRRLHAILDADTMFPRCYHCLEFSCRAYCVEDRGSKVVVDIGNKFTWIVTPSFGVRRHFTMYGIPKTSPHDRLMFEYIFYPMDVFVFSHNWYSEQQPEVVRNDFHTFRLIYINSCFLTNLHSNKLIETEYRSNLQEDNSTADTSSAKPAARQMPKCERRSNGPFCVFCNPVKLYREKKRVALGGTIGPSRYTELLNGFCKDTVDILGIPNMEVVSPAAALLRTERFPVVRDFVGHLFHQMGLVPVLQKPNAVLVFCEPLAMSDDLRVSLLHYLFLKIKIARVCMVAKPLATCAMVGMETCVVVDSGALSTSVAVVLNGQVVPDRWRDIPVGGWHVAENLKQAMQWQPEEYTEIPVSYLDTLAVKEKCRLSYNFANEERRKGPARREHINLRVDSYADYKQFWRVSLGAELYLAPELMYTSLGLPQVIRDVTDGLPVHVLKECLGHILLTGGNTDLVGFKTRVARDLRDLLPEFSTVLDVKTCPGSSSWSVAMGSTYLTLPRSNKPTRTPGTPFWLSREEYILYGCDLLSDA</sequence>
<dbReference type="SUPFAM" id="SSF53067">
    <property type="entry name" value="Actin-like ATPase domain"/>
    <property type="match status" value="1"/>
</dbReference>
<gene>
    <name evidence="2" type="ORF">ANN_03890</name>
</gene>
<comment type="similarity">
    <text evidence="1">Belongs to the actin family.</text>
</comment>
<dbReference type="Proteomes" id="UP001148838">
    <property type="component" value="Unassembled WGS sequence"/>
</dbReference>
<dbReference type="InterPro" id="IPR004000">
    <property type="entry name" value="Actin"/>
</dbReference>
<dbReference type="Pfam" id="PF00022">
    <property type="entry name" value="Actin"/>
    <property type="match status" value="2"/>
</dbReference>
<comment type="caution">
    <text evidence="2">The sequence shown here is derived from an EMBL/GenBank/DDBJ whole genome shotgun (WGS) entry which is preliminary data.</text>
</comment>
<evidence type="ECO:0000313" key="2">
    <source>
        <dbReference type="EMBL" id="KAJ4452357.1"/>
    </source>
</evidence>
<evidence type="ECO:0000256" key="1">
    <source>
        <dbReference type="RuleBase" id="RU000487"/>
    </source>
</evidence>
<keyword evidence="3" id="KW-1185">Reference proteome</keyword>
<dbReference type="EMBL" id="JAJSOF020000001">
    <property type="protein sequence ID" value="KAJ4452357.1"/>
    <property type="molecule type" value="Genomic_DNA"/>
</dbReference>
<accession>A0ABQ8U467</accession>
<protein>
    <recommendedName>
        <fullName evidence="4">Actin-related protein 10</fullName>
    </recommendedName>
</protein>
<evidence type="ECO:0008006" key="4">
    <source>
        <dbReference type="Google" id="ProtNLM"/>
    </source>
</evidence>
<dbReference type="PANTHER" id="PTHR11937">
    <property type="entry name" value="ACTIN"/>
    <property type="match status" value="1"/>
</dbReference>
<name>A0ABQ8U467_PERAM</name>
<organism evidence="2 3">
    <name type="scientific">Periplaneta americana</name>
    <name type="common">American cockroach</name>
    <name type="synonym">Blatta americana</name>
    <dbReference type="NCBI Taxonomy" id="6978"/>
    <lineage>
        <taxon>Eukaryota</taxon>
        <taxon>Metazoa</taxon>
        <taxon>Ecdysozoa</taxon>
        <taxon>Arthropoda</taxon>
        <taxon>Hexapoda</taxon>
        <taxon>Insecta</taxon>
        <taxon>Pterygota</taxon>
        <taxon>Neoptera</taxon>
        <taxon>Polyneoptera</taxon>
        <taxon>Dictyoptera</taxon>
        <taxon>Blattodea</taxon>
        <taxon>Blattoidea</taxon>
        <taxon>Blattidae</taxon>
        <taxon>Blattinae</taxon>
        <taxon>Periplaneta</taxon>
    </lineage>
</organism>
<dbReference type="Gene3D" id="3.30.420.40">
    <property type="match status" value="2"/>
</dbReference>
<dbReference type="SMART" id="SM00268">
    <property type="entry name" value="ACTIN"/>
    <property type="match status" value="1"/>
</dbReference>